<evidence type="ECO:0000313" key="2">
    <source>
        <dbReference type="EMBL" id="GEE00522.1"/>
    </source>
</evidence>
<proteinExistence type="predicted"/>
<keyword evidence="1" id="KW-1133">Transmembrane helix</keyword>
<dbReference type="Proteomes" id="UP000444960">
    <property type="component" value="Unassembled WGS sequence"/>
</dbReference>
<sequence length="87" mass="10057">MGKHPDPDRGRRTVWSILTTVVLVVRVLATILATFCVFAWIVAAFRDSLLNPWLWWAVGSVIAILVSTYLYSYLRVRYPSASERWEE</sequence>
<evidence type="ECO:0000256" key="1">
    <source>
        <dbReference type="SAM" id="Phobius"/>
    </source>
</evidence>
<protein>
    <submittedName>
        <fullName evidence="2">Uncharacterized protein</fullName>
    </submittedName>
</protein>
<dbReference type="AlphaFoldDB" id="A0A7I9V5P9"/>
<dbReference type="EMBL" id="BJOV01000002">
    <property type="protein sequence ID" value="GEE00522.1"/>
    <property type="molecule type" value="Genomic_DNA"/>
</dbReference>
<feature type="transmembrane region" description="Helical" evidence="1">
    <location>
        <begin position="12"/>
        <end position="41"/>
    </location>
</feature>
<reference evidence="3" key="1">
    <citation type="submission" date="2019-06" db="EMBL/GenBank/DDBJ databases">
        <title>Gordonia isolated from sludge of a wastewater treatment plant.</title>
        <authorList>
            <person name="Tamura T."/>
            <person name="Aoyama K."/>
            <person name="Kang Y."/>
            <person name="Saito S."/>
            <person name="Akiyama N."/>
            <person name="Yazawa K."/>
            <person name="Gonoi T."/>
            <person name="Mikami Y."/>
        </authorList>
    </citation>
    <scope>NUCLEOTIDE SEQUENCE [LARGE SCALE GENOMIC DNA]</scope>
    <source>
        <strain evidence="3">NBRC 107696</strain>
    </source>
</reference>
<feature type="transmembrane region" description="Helical" evidence="1">
    <location>
        <begin position="53"/>
        <end position="74"/>
    </location>
</feature>
<evidence type="ECO:0000313" key="3">
    <source>
        <dbReference type="Proteomes" id="UP000444960"/>
    </source>
</evidence>
<keyword evidence="1" id="KW-0812">Transmembrane</keyword>
<name>A0A7I9V5P9_9ACTN</name>
<accession>A0A7I9V5P9</accession>
<organism evidence="2 3">
    <name type="scientific">Gordonia spumicola</name>
    <dbReference type="NCBI Taxonomy" id="589161"/>
    <lineage>
        <taxon>Bacteria</taxon>
        <taxon>Bacillati</taxon>
        <taxon>Actinomycetota</taxon>
        <taxon>Actinomycetes</taxon>
        <taxon>Mycobacteriales</taxon>
        <taxon>Gordoniaceae</taxon>
        <taxon>Gordonia</taxon>
    </lineage>
</organism>
<dbReference type="OrthoDB" id="4382050at2"/>
<comment type="caution">
    <text evidence="2">The sequence shown here is derived from an EMBL/GenBank/DDBJ whole genome shotgun (WGS) entry which is preliminary data.</text>
</comment>
<keyword evidence="1" id="KW-0472">Membrane</keyword>
<keyword evidence="3" id="KW-1185">Reference proteome</keyword>
<dbReference type="RefSeq" id="WP_161894410.1">
    <property type="nucleotide sequence ID" value="NZ_BJOV01000002.1"/>
</dbReference>
<gene>
    <name evidence="2" type="ORF">nbrc107696_09680</name>
</gene>